<dbReference type="EMBL" id="AONG01000018">
    <property type="protein sequence ID" value="KIQ68029.1"/>
    <property type="molecule type" value="Genomic_DNA"/>
</dbReference>
<name>A0A0D0Q0A7_9RHOB</name>
<dbReference type="STRING" id="1123501.Wenmar_03485"/>
<dbReference type="RefSeq" id="WP_018302244.1">
    <property type="nucleotide sequence ID" value="NZ_KB902282.1"/>
</dbReference>
<feature type="compositionally biased region" description="Polar residues" evidence="1">
    <location>
        <begin position="152"/>
        <end position="163"/>
    </location>
</feature>
<feature type="region of interest" description="Disordered" evidence="1">
    <location>
        <begin position="142"/>
        <end position="184"/>
    </location>
</feature>
<dbReference type="AlphaFoldDB" id="A0A0D0Q0A7"/>
<gene>
    <name evidence="2" type="ORF">Wenmar_03485</name>
</gene>
<dbReference type="Proteomes" id="UP000035100">
    <property type="component" value="Unassembled WGS sequence"/>
</dbReference>
<proteinExistence type="predicted"/>
<reference evidence="2 3" key="1">
    <citation type="submission" date="2013-01" db="EMBL/GenBank/DDBJ databases">
        <authorList>
            <person name="Fiebig A."/>
            <person name="Goeker M."/>
            <person name="Klenk H.-P.P."/>
        </authorList>
    </citation>
    <scope>NUCLEOTIDE SEQUENCE [LARGE SCALE GENOMIC DNA]</scope>
    <source>
        <strain evidence="2 3">DSM 24838</strain>
    </source>
</reference>
<evidence type="ECO:0000313" key="3">
    <source>
        <dbReference type="Proteomes" id="UP000035100"/>
    </source>
</evidence>
<keyword evidence="3" id="KW-1185">Reference proteome</keyword>
<comment type="caution">
    <text evidence="2">The sequence shown here is derived from an EMBL/GenBank/DDBJ whole genome shotgun (WGS) entry which is preliminary data.</text>
</comment>
<feature type="compositionally biased region" description="Basic and acidic residues" evidence="1">
    <location>
        <begin position="24"/>
        <end position="38"/>
    </location>
</feature>
<accession>A0A0D0Q0A7</accession>
<feature type="region of interest" description="Disordered" evidence="1">
    <location>
        <begin position="1"/>
        <end position="63"/>
    </location>
</feature>
<dbReference type="OrthoDB" id="7744082at2"/>
<feature type="compositionally biased region" description="Basic and acidic residues" evidence="1">
    <location>
        <begin position="46"/>
        <end position="63"/>
    </location>
</feature>
<sequence>MATKDEIGNAARDEADKVSAAARDTAHEIADAAKRTGRDAQAAVTDEVRRRGESAKSATADEIHTVSEALRKAARDLQDGSPQERTFGYLADNLATMSDTVRDKDIGEMVDDLSAFARRNPLMFLGASALVGFAVARFGRASRPEPELASPATRTQPGMTSAPYTPGAGPAKPSGTPGVTHGAA</sequence>
<feature type="compositionally biased region" description="Basic and acidic residues" evidence="1">
    <location>
        <begin position="1"/>
        <end position="17"/>
    </location>
</feature>
<evidence type="ECO:0000313" key="2">
    <source>
        <dbReference type="EMBL" id="KIQ68029.1"/>
    </source>
</evidence>
<organism evidence="2 3">
    <name type="scientific">Wenxinia marina DSM 24838</name>
    <dbReference type="NCBI Taxonomy" id="1123501"/>
    <lineage>
        <taxon>Bacteria</taxon>
        <taxon>Pseudomonadati</taxon>
        <taxon>Pseudomonadota</taxon>
        <taxon>Alphaproteobacteria</taxon>
        <taxon>Rhodobacterales</taxon>
        <taxon>Roseobacteraceae</taxon>
        <taxon>Wenxinia</taxon>
    </lineage>
</organism>
<protein>
    <submittedName>
        <fullName evidence="2">Uncharacterized protein</fullName>
    </submittedName>
</protein>
<evidence type="ECO:0000256" key="1">
    <source>
        <dbReference type="SAM" id="MobiDB-lite"/>
    </source>
</evidence>
<dbReference type="eggNOG" id="ENOG5032SND">
    <property type="taxonomic scope" value="Bacteria"/>
</dbReference>